<organism evidence="1 2">
    <name type="scientific">Kribbella orskensis</name>
    <dbReference type="NCBI Taxonomy" id="2512216"/>
    <lineage>
        <taxon>Bacteria</taxon>
        <taxon>Bacillati</taxon>
        <taxon>Actinomycetota</taxon>
        <taxon>Actinomycetes</taxon>
        <taxon>Propionibacteriales</taxon>
        <taxon>Kribbellaceae</taxon>
        <taxon>Kribbella</taxon>
    </lineage>
</organism>
<evidence type="ECO:0008006" key="3">
    <source>
        <dbReference type="Google" id="ProtNLM"/>
    </source>
</evidence>
<evidence type="ECO:0000313" key="1">
    <source>
        <dbReference type="EMBL" id="TCO27972.1"/>
    </source>
</evidence>
<sequence>MPDNPKASRRLRRKAALAEYRAALKDFRRFDSANQTAAYRKAAERLDTAEHRLNQLRLF</sequence>
<gene>
    <name evidence="1" type="ORF">EV644_103676</name>
</gene>
<evidence type="ECO:0000313" key="2">
    <source>
        <dbReference type="Proteomes" id="UP000295818"/>
    </source>
</evidence>
<protein>
    <recommendedName>
        <fullName evidence="3">Lacal_2735 family protein</fullName>
    </recommendedName>
</protein>
<comment type="caution">
    <text evidence="1">The sequence shown here is derived from an EMBL/GenBank/DDBJ whole genome shotgun (WGS) entry which is preliminary data.</text>
</comment>
<accession>A0ABY2BTU5</accession>
<reference evidence="1 2" key="1">
    <citation type="journal article" date="2015" name="Stand. Genomic Sci.">
        <title>Genomic Encyclopedia of Bacterial and Archaeal Type Strains, Phase III: the genomes of soil and plant-associated and newly described type strains.</title>
        <authorList>
            <person name="Whitman W.B."/>
            <person name="Woyke T."/>
            <person name="Klenk H.P."/>
            <person name="Zhou Y."/>
            <person name="Lilburn T.G."/>
            <person name="Beck B.J."/>
            <person name="De Vos P."/>
            <person name="Vandamme P."/>
            <person name="Eisen J.A."/>
            <person name="Garrity G."/>
            <person name="Hugenholtz P."/>
            <person name="Kyrpides N.C."/>
        </authorList>
    </citation>
    <scope>NUCLEOTIDE SEQUENCE [LARGE SCALE GENOMIC DNA]</scope>
    <source>
        <strain evidence="1 2">VKM Ac-2538</strain>
    </source>
</reference>
<proteinExistence type="predicted"/>
<dbReference type="RefSeq" id="WP_132197696.1">
    <property type="nucleotide sequence ID" value="NZ_SLWM01000003.1"/>
</dbReference>
<dbReference type="EMBL" id="SLWM01000003">
    <property type="protein sequence ID" value="TCO27972.1"/>
    <property type="molecule type" value="Genomic_DNA"/>
</dbReference>
<dbReference type="Proteomes" id="UP000295818">
    <property type="component" value="Unassembled WGS sequence"/>
</dbReference>
<name>A0ABY2BTU5_9ACTN</name>
<keyword evidence="2" id="KW-1185">Reference proteome</keyword>